<feature type="compositionally biased region" description="Polar residues" evidence="1">
    <location>
        <begin position="199"/>
        <end position="208"/>
    </location>
</feature>
<dbReference type="PANTHER" id="PTHR42078">
    <property type="entry name" value="GLUCAN 1, 4-ALPHA-GLUCOSIDASE"/>
    <property type="match status" value="1"/>
</dbReference>
<dbReference type="PANTHER" id="PTHR42078:SF1">
    <property type="entry name" value="GLUCAN 1, 4-ALPHA-GLUCOSIDASE"/>
    <property type="match status" value="1"/>
</dbReference>
<evidence type="ECO:0000256" key="1">
    <source>
        <dbReference type="SAM" id="MobiDB-lite"/>
    </source>
</evidence>
<feature type="region of interest" description="Disordered" evidence="1">
    <location>
        <begin position="605"/>
        <end position="693"/>
    </location>
</feature>
<feature type="compositionally biased region" description="Polar residues" evidence="1">
    <location>
        <begin position="159"/>
        <end position="178"/>
    </location>
</feature>
<keyword evidence="2" id="KW-1133">Transmembrane helix</keyword>
<feature type="compositionally biased region" description="Polar residues" evidence="1">
    <location>
        <begin position="278"/>
        <end position="301"/>
    </location>
</feature>
<name>A0A3E2HPV9_SCYLI</name>
<reference evidence="4 5" key="1">
    <citation type="submission" date="2018-05" db="EMBL/GenBank/DDBJ databases">
        <title>Draft genome sequence of Scytalidium lignicola DSM 105466, a ubiquitous saprotrophic fungus.</title>
        <authorList>
            <person name="Buettner E."/>
            <person name="Gebauer A.M."/>
            <person name="Hofrichter M."/>
            <person name="Liers C."/>
            <person name="Kellner H."/>
        </authorList>
    </citation>
    <scope>NUCLEOTIDE SEQUENCE [LARGE SCALE GENOMIC DNA]</scope>
    <source>
        <strain evidence="4 5">DSM 105466</strain>
    </source>
</reference>
<feature type="non-terminal residue" evidence="4">
    <location>
        <position position="779"/>
    </location>
</feature>
<feature type="domain" description="DUF7820" evidence="3">
    <location>
        <begin position="390"/>
        <end position="637"/>
    </location>
</feature>
<dbReference type="OrthoDB" id="5384459at2759"/>
<dbReference type="Pfam" id="PF25130">
    <property type="entry name" value="DUF7820"/>
    <property type="match status" value="1"/>
</dbReference>
<dbReference type="OMA" id="YAMYPQN"/>
<keyword evidence="2" id="KW-0812">Transmembrane</keyword>
<feature type="transmembrane region" description="Helical" evidence="2">
    <location>
        <begin position="340"/>
        <end position="364"/>
    </location>
</feature>
<keyword evidence="2" id="KW-0472">Membrane</keyword>
<dbReference type="Proteomes" id="UP000258309">
    <property type="component" value="Unassembled WGS sequence"/>
</dbReference>
<protein>
    <recommendedName>
        <fullName evidence="3">DUF7820 domain-containing protein</fullName>
    </recommendedName>
</protein>
<feature type="compositionally biased region" description="Basic and acidic residues" evidence="1">
    <location>
        <begin position="50"/>
        <end position="61"/>
    </location>
</feature>
<comment type="caution">
    <text evidence="4">The sequence shown here is derived from an EMBL/GenBank/DDBJ whole genome shotgun (WGS) entry which is preliminary data.</text>
</comment>
<keyword evidence="5" id="KW-1185">Reference proteome</keyword>
<accession>A0A3E2HPV9</accession>
<evidence type="ECO:0000313" key="4">
    <source>
        <dbReference type="EMBL" id="RFU35399.1"/>
    </source>
</evidence>
<evidence type="ECO:0000313" key="5">
    <source>
        <dbReference type="Proteomes" id="UP000258309"/>
    </source>
</evidence>
<evidence type="ECO:0000259" key="3">
    <source>
        <dbReference type="Pfam" id="PF25130"/>
    </source>
</evidence>
<sequence length="779" mass="84471">MSSRRSSADIERRASVRTSMRLSLRHDGEEDEIDEEDYDLAAAGISDGFRPSDIDPARELRPTSISDHHMRRRTPPPPRPSSISKPKGADPFALQHDGAMRAMNLSNANPSPDTITSQHPRVPSIDVDFMRPESPYRGPAGPSHPYHMYPQVSGLARSASVTTASTDHATERSYTGPSNPAHPYGMYPQNTAPEADGPNYQSTATSTPGEVPELQPNGQPRLHPEGQDAADIIGCDAPPEQLPPYTKYPDTAFGRKAQSNVPPILVGAGGIGLATRNPEFSSQEDLNSPQSRQSTRTFSDGDSSDRDMNPAGVPDSEKAEPRLKKWQTLARRKVCHVIPVWALALAGTVIILVVLAAVAVLAVIRPGRNSSSNSPAPQSVTSWAESVTVFTTTFDATIFPSIPTNLPDLPTGTYALPIATPTVMQNTCINDPSQLKAWSCQVPPVPLQMVVNSKSESKNSGSEMIIEYQNPTMDAFSYGAQAPVMSFSWALNLVTDYQDPDRGPAWFFECPYDKLVILPETALNYTDNDNNDNSKQSISSGEVFSRDYSKMGVAQPGDKPWFCYWNGTLLEAFIYINDSDNSSSSMSSSVSSAAASVGRRHYQSYSESSTSSTSSTSGYQSSTPSPSHSYPTKSYPSATQSSSSSTTTPQQSPASASPESEMYSSSSTPNSPPSAPSPTNSGYPQDFLNPYPKPMKVEERRIPKGPDSVPPYCLQRVIKPDGSAVPYLDDNGGETVIWLDETEPSFVVPIVTNRLRKKREAELEERQASCSCGCVWVSE</sequence>
<feature type="compositionally biased region" description="Acidic residues" evidence="1">
    <location>
        <begin position="29"/>
        <end position="39"/>
    </location>
</feature>
<evidence type="ECO:0000256" key="2">
    <source>
        <dbReference type="SAM" id="Phobius"/>
    </source>
</evidence>
<dbReference type="AlphaFoldDB" id="A0A3E2HPV9"/>
<feature type="region of interest" description="Disordered" evidence="1">
    <location>
        <begin position="1"/>
        <end position="243"/>
    </location>
</feature>
<dbReference type="STRING" id="5539.A0A3E2HPV9"/>
<organism evidence="4 5">
    <name type="scientific">Scytalidium lignicola</name>
    <name type="common">Hyphomycete</name>
    <dbReference type="NCBI Taxonomy" id="5539"/>
    <lineage>
        <taxon>Eukaryota</taxon>
        <taxon>Fungi</taxon>
        <taxon>Dikarya</taxon>
        <taxon>Ascomycota</taxon>
        <taxon>Pezizomycotina</taxon>
        <taxon>Leotiomycetes</taxon>
        <taxon>Leotiomycetes incertae sedis</taxon>
        <taxon>Scytalidium</taxon>
    </lineage>
</organism>
<dbReference type="EMBL" id="NCSJ02000009">
    <property type="protein sequence ID" value="RFU35399.1"/>
    <property type="molecule type" value="Genomic_DNA"/>
</dbReference>
<proteinExistence type="predicted"/>
<dbReference type="InterPro" id="IPR056722">
    <property type="entry name" value="DUF7820"/>
</dbReference>
<gene>
    <name evidence="4" type="ORF">B7463_g993</name>
</gene>
<feature type="compositionally biased region" description="Polar residues" evidence="1">
    <location>
        <begin position="104"/>
        <end position="119"/>
    </location>
</feature>
<feature type="non-terminal residue" evidence="4">
    <location>
        <position position="1"/>
    </location>
</feature>
<feature type="compositionally biased region" description="Low complexity" evidence="1">
    <location>
        <begin position="605"/>
        <end position="669"/>
    </location>
</feature>
<feature type="region of interest" description="Disordered" evidence="1">
    <location>
        <begin position="275"/>
        <end position="320"/>
    </location>
</feature>
<feature type="compositionally biased region" description="Basic and acidic residues" evidence="1">
    <location>
        <begin position="1"/>
        <end position="14"/>
    </location>
</feature>